<dbReference type="AlphaFoldDB" id="A0A165HG48"/>
<dbReference type="OrthoDB" id="9812943at2"/>
<comment type="function">
    <text evidence="5">Catalyzes the phosphorylation of the 3'-hydroxyl group of dephosphocoenzyme A to form coenzyme A.</text>
</comment>
<evidence type="ECO:0000313" key="7">
    <source>
        <dbReference type="EMBL" id="KZE39834.1"/>
    </source>
</evidence>
<dbReference type="UniPathway" id="UPA00241">
    <property type="reaction ID" value="UER00356"/>
</dbReference>
<dbReference type="EC" id="2.7.1.24" evidence="5 6"/>
<evidence type="ECO:0000256" key="5">
    <source>
        <dbReference type="HAMAP-Rule" id="MF_00376"/>
    </source>
</evidence>
<keyword evidence="5" id="KW-0808">Transferase</keyword>
<dbReference type="HAMAP" id="MF_00376">
    <property type="entry name" value="Dephospho_CoA_kinase"/>
    <property type="match status" value="1"/>
</dbReference>
<gene>
    <name evidence="5" type="primary">coaE</name>
    <name evidence="7" type="ORF">AV656_00635</name>
</gene>
<comment type="catalytic activity">
    <reaction evidence="5">
        <text>3'-dephospho-CoA + ATP = ADP + CoA + H(+)</text>
        <dbReference type="Rhea" id="RHEA:18245"/>
        <dbReference type="ChEBI" id="CHEBI:15378"/>
        <dbReference type="ChEBI" id="CHEBI:30616"/>
        <dbReference type="ChEBI" id="CHEBI:57287"/>
        <dbReference type="ChEBI" id="CHEBI:57328"/>
        <dbReference type="ChEBI" id="CHEBI:456216"/>
        <dbReference type="EC" id="2.7.1.24"/>
    </reaction>
</comment>
<dbReference type="Gene3D" id="3.40.50.300">
    <property type="entry name" value="P-loop containing nucleotide triphosphate hydrolases"/>
    <property type="match status" value="1"/>
</dbReference>
<dbReference type="EMBL" id="LQNT01000001">
    <property type="protein sequence ID" value="KZE39834.1"/>
    <property type="molecule type" value="Genomic_DNA"/>
</dbReference>
<evidence type="ECO:0000256" key="1">
    <source>
        <dbReference type="ARBA" id="ARBA00009018"/>
    </source>
</evidence>
<comment type="pathway">
    <text evidence="5">Cofactor biosynthesis; coenzyme A biosynthesis; CoA from (R)-pantothenate: step 5/5.</text>
</comment>
<feature type="binding site" evidence="5">
    <location>
        <begin position="10"/>
        <end position="15"/>
    </location>
    <ligand>
        <name>ATP</name>
        <dbReference type="ChEBI" id="CHEBI:30616"/>
    </ligand>
</feature>
<sequence length="198" mass="22325">MIIGLTGSIASGKSTVSRMFEERGFPIVDADRVARLVVEPGQPALNEIRQAFGDEVILEDGTMDRAAVGERIFNDPAERKKLNDIMHPAIRKEMLRQRDGYFDRGAKTVVMDIPLLFESRLQHYVDKILVVSVTEETQLKRLMERNGFSEKEARARISSQLPIPEKERGADAVIYNNGTIGESEKQLDRILEAWNATP</sequence>
<evidence type="ECO:0000313" key="8">
    <source>
        <dbReference type="Proteomes" id="UP000076490"/>
    </source>
</evidence>
<dbReference type="SUPFAM" id="SSF52540">
    <property type="entry name" value="P-loop containing nucleoside triphosphate hydrolases"/>
    <property type="match status" value="1"/>
</dbReference>
<dbReference type="NCBIfam" id="TIGR00152">
    <property type="entry name" value="dephospho-CoA kinase"/>
    <property type="match status" value="1"/>
</dbReference>
<dbReference type="RefSeq" id="WP_063177841.1">
    <property type="nucleotide sequence ID" value="NZ_LQNT01000001.1"/>
</dbReference>
<keyword evidence="2 5" id="KW-0547">Nucleotide-binding</keyword>
<keyword evidence="3 5" id="KW-0067">ATP-binding</keyword>
<dbReference type="FunFam" id="3.40.50.300:FF:000485">
    <property type="entry name" value="Dephospho-CoA kinase CAB5"/>
    <property type="match status" value="1"/>
</dbReference>
<comment type="caution">
    <text evidence="7">The sequence shown here is derived from an EMBL/GenBank/DDBJ whole genome shotgun (WGS) entry which is preliminary data.</text>
</comment>
<organism evidence="7 8">
    <name type="scientific">Bhargavaea cecembensis</name>
    <dbReference type="NCBI Taxonomy" id="394098"/>
    <lineage>
        <taxon>Bacteria</taxon>
        <taxon>Bacillati</taxon>
        <taxon>Bacillota</taxon>
        <taxon>Bacilli</taxon>
        <taxon>Bacillales</taxon>
        <taxon>Caryophanaceae</taxon>
        <taxon>Bhargavaea</taxon>
    </lineage>
</organism>
<dbReference type="GO" id="GO:0005737">
    <property type="term" value="C:cytoplasm"/>
    <property type="evidence" value="ECO:0007669"/>
    <property type="project" value="UniProtKB-SubCell"/>
</dbReference>
<keyword evidence="5 7" id="KW-0418">Kinase</keyword>
<reference evidence="7 8" key="1">
    <citation type="submission" date="2016-01" db="EMBL/GenBank/DDBJ databases">
        <title>Whole genome sequencing of Bhargavaea cecembensis T14.</title>
        <authorList>
            <person name="Hong K.W."/>
        </authorList>
    </citation>
    <scope>NUCLEOTIDE SEQUENCE [LARGE SCALE GENOMIC DNA]</scope>
    <source>
        <strain evidence="7 8">T14</strain>
    </source>
</reference>
<dbReference type="PANTHER" id="PTHR10695">
    <property type="entry name" value="DEPHOSPHO-COA KINASE-RELATED"/>
    <property type="match status" value="1"/>
</dbReference>
<name>A0A165HG48_9BACL</name>
<dbReference type="Proteomes" id="UP000076490">
    <property type="component" value="Unassembled WGS sequence"/>
</dbReference>
<comment type="subcellular location">
    <subcellularLocation>
        <location evidence="5">Cytoplasm</location>
    </subcellularLocation>
</comment>
<dbReference type="GO" id="GO:0015937">
    <property type="term" value="P:coenzyme A biosynthetic process"/>
    <property type="evidence" value="ECO:0007669"/>
    <property type="project" value="UniProtKB-UniRule"/>
</dbReference>
<proteinExistence type="inferred from homology"/>
<dbReference type="PANTHER" id="PTHR10695:SF46">
    <property type="entry name" value="BIFUNCTIONAL COENZYME A SYNTHASE-RELATED"/>
    <property type="match status" value="1"/>
</dbReference>
<comment type="similarity">
    <text evidence="1 5">Belongs to the CoaE family.</text>
</comment>
<evidence type="ECO:0000256" key="3">
    <source>
        <dbReference type="ARBA" id="ARBA00022840"/>
    </source>
</evidence>
<dbReference type="PROSITE" id="PS51219">
    <property type="entry name" value="DPCK"/>
    <property type="match status" value="1"/>
</dbReference>
<accession>A0A165HG48</accession>
<keyword evidence="5" id="KW-0963">Cytoplasm</keyword>
<keyword evidence="4 5" id="KW-0173">Coenzyme A biosynthesis</keyword>
<dbReference type="InterPro" id="IPR027417">
    <property type="entry name" value="P-loop_NTPase"/>
</dbReference>
<dbReference type="GO" id="GO:0005524">
    <property type="term" value="F:ATP binding"/>
    <property type="evidence" value="ECO:0007669"/>
    <property type="project" value="UniProtKB-UniRule"/>
</dbReference>
<evidence type="ECO:0000256" key="6">
    <source>
        <dbReference type="NCBIfam" id="TIGR00152"/>
    </source>
</evidence>
<protein>
    <recommendedName>
        <fullName evidence="5 6">Dephospho-CoA kinase</fullName>
        <ecNumber evidence="5 6">2.7.1.24</ecNumber>
    </recommendedName>
    <alternativeName>
        <fullName evidence="5">Dephosphocoenzyme A kinase</fullName>
    </alternativeName>
</protein>
<dbReference type="CDD" id="cd02022">
    <property type="entry name" value="DPCK"/>
    <property type="match status" value="1"/>
</dbReference>
<dbReference type="Pfam" id="PF01121">
    <property type="entry name" value="CoaE"/>
    <property type="match status" value="1"/>
</dbReference>
<dbReference type="GO" id="GO:0004140">
    <property type="term" value="F:dephospho-CoA kinase activity"/>
    <property type="evidence" value="ECO:0007669"/>
    <property type="project" value="UniProtKB-UniRule"/>
</dbReference>
<evidence type="ECO:0000256" key="2">
    <source>
        <dbReference type="ARBA" id="ARBA00022741"/>
    </source>
</evidence>
<dbReference type="InterPro" id="IPR001977">
    <property type="entry name" value="Depp_CoAkinase"/>
</dbReference>
<evidence type="ECO:0000256" key="4">
    <source>
        <dbReference type="ARBA" id="ARBA00022993"/>
    </source>
</evidence>